<protein>
    <recommendedName>
        <fullName evidence="3">Nucleotidyl transferase AbiEii toxin, Type IV TA system</fullName>
    </recommendedName>
</protein>
<dbReference type="Gene3D" id="3.10.450.620">
    <property type="entry name" value="JHP933, nucleotidyltransferase-like core domain"/>
    <property type="match status" value="1"/>
</dbReference>
<dbReference type="STRING" id="1792290.MSP8886_01470"/>
<proteinExistence type="predicted"/>
<sequence>MLKEVIKQIVNTNPEYAGITPVIEKEILHHDIMAVMVKQGVMQSLTFIGGTSLRLCHNSSRLSEDLDFNGGHDFKPDDFDGLEVEIQKYIQKKYETEVWVNKPNQDKQGDTSSWKISIEKEANRPDLPRQKMHIDICAIPSFDIERRPLINHYDVVVPTEGLLIPVQSLEETLADKFIALAYRSRRIKPRDVWDILWIKQRGIDVSIELISKKLAAREKTKSHFIESLSLQVEKLLNEEEVKADFNNEMSRFIPSQIKQRTIDNPEYWQYVQLEIKSMTDLILKPDLQTKKFDMGL</sequence>
<evidence type="ECO:0008006" key="3">
    <source>
        <dbReference type="Google" id="ProtNLM"/>
    </source>
</evidence>
<accession>A0A1A8T916</accession>
<reference evidence="1 2" key="1">
    <citation type="submission" date="2016-06" db="EMBL/GenBank/DDBJ databases">
        <authorList>
            <person name="Kjaerup R.B."/>
            <person name="Dalgaard T.S."/>
            <person name="Juul-Madsen H.R."/>
        </authorList>
    </citation>
    <scope>NUCLEOTIDE SEQUENCE [LARGE SCALE GENOMIC DNA]</scope>
    <source>
        <strain evidence="1 2">CECT 8886</strain>
    </source>
</reference>
<dbReference type="OrthoDB" id="158131at2"/>
<dbReference type="RefSeq" id="WP_067014182.1">
    <property type="nucleotide sequence ID" value="NZ_FLOB01000002.1"/>
</dbReference>
<dbReference type="InterPro" id="IPR014942">
    <property type="entry name" value="AbiEii"/>
</dbReference>
<dbReference type="Pfam" id="PF08843">
    <property type="entry name" value="AbiEii"/>
    <property type="match status" value="1"/>
</dbReference>
<dbReference type="EMBL" id="FLOB01000002">
    <property type="protein sequence ID" value="SBS29193.1"/>
    <property type="molecule type" value="Genomic_DNA"/>
</dbReference>
<name>A0A1A8T916_9GAMM</name>
<organism evidence="1 2">
    <name type="scientific">Marinomonas spartinae</name>
    <dbReference type="NCBI Taxonomy" id="1792290"/>
    <lineage>
        <taxon>Bacteria</taxon>
        <taxon>Pseudomonadati</taxon>
        <taxon>Pseudomonadota</taxon>
        <taxon>Gammaproteobacteria</taxon>
        <taxon>Oceanospirillales</taxon>
        <taxon>Oceanospirillaceae</taxon>
        <taxon>Marinomonas</taxon>
    </lineage>
</organism>
<keyword evidence="2" id="KW-1185">Reference proteome</keyword>
<dbReference type="AlphaFoldDB" id="A0A1A8T916"/>
<gene>
    <name evidence="1" type="ORF">MSP8886_01470</name>
</gene>
<evidence type="ECO:0000313" key="2">
    <source>
        <dbReference type="Proteomes" id="UP000092544"/>
    </source>
</evidence>
<evidence type="ECO:0000313" key="1">
    <source>
        <dbReference type="EMBL" id="SBS29193.1"/>
    </source>
</evidence>
<dbReference type="Proteomes" id="UP000092544">
    <property type="component" value="Unassembled WGS sequence"/>
</dbReference>